<feature type="transmembrane region" description="Helical" evidence="1">
    <location>
        <begin position="128"/>
        <end position="146"/>
    </location>
</feature>
<gene>
    <name evidence="3" type="ORF">J0X12_07705</name>
</gene>
<keyword evidence="3" id="KW-0378">Hydrolase</keyword>
<accession>A0ABS3F4T2</accession>
<reference evidence="3 4" key="1">
    <citation type="submission" date="2021-03" db="EMBL/GenBank/DDBJ databases">
        <title>Sneathiella sp. CAU 1612 isolated from Kang Won-do.</title>
        <authorList>
            <person name="Kim W."/>
        </authorList>
    </citation>
    <scope>NUCLEOTIDE SEQUENCE [LARGE SCALE GENOMIC DNA]</scope>
    <source>
        <strain evidence="3 4">CAU 1612</strain>
    </source>
</reference>
<name>A0ABS3F4T2_9PROT</name>
<keyword evidence="3" id="KW-0255">Endonuclease</keyword>
<evidence type="ECO:0000313" key="3">
    <source>
        <dbReference type="EMBL" id="MBO0333493.1"/>
    </source>
</evidence>
<evidence type="ECO:0000259" key="2">
    <source>
        <dbReference type="Pfam" id="PF04471"/>
    </source>
</evidence>
<dbReference type="PANTHER" id="PTHR30015:SF7">
    <property type="entry name" value="TYPE IV METHYL-DIRECTED RESTRICTION ENZYME ECOKMRR"/>
    <property type="match status" value="1"/>
</dbReference>
<keyword evidence="1" id="KW-1133">Transmembrane helix</keyword>
<sequence>MTMTKKVIRANIHRYIKSGKLVAVYGAVKGVGVTVLELSDDMTAITKIRTPKYLQYSKLAPTKYLLEIEETPLPDNMRSIHRIRTLTEADTEKKRWAKTESLEDLPVSPHEEVTEEELVWAGKREGNLFCKAVLVLVSGVTAYWAYSGLSENGYYSLYWLLATAIAGWFCIVVPWKFSKAPKEEKLAQLKEYKSWLRQKASDRDLAFLTDFERSLKDYSTWKNLSPMEFEFAISLRLNNEGYSTKVTQYSNDGGIDLEGFDNHGNPVIVQVKQFNNKVGVAVVREMIGIRKNRNENPRTIIYSLLGFTRGAIDLAQKENIELRNIKAEILDV</sequence>
<dbReference type="GO" id="GO:0004519">
    <property type="term" value="F:endonuclease activity"/>
    <property type="evidence" value="ECO:0007669"/>
    <property type="project" value="UniProtKB-KW"/>
</dbReference>
<keyword evidence="4" id="KW-1185">Reference proteome</keyword>
<dbReference type="RefSeq" id="WP_207043856.1">
    <property type="nucleotide sequence ID" value="NZ_JAFLNC010000002.1"/>
</dbReference>
<dbReference type="PANTHER" id="PTHR30015">
    <property type="entry name" value="MRR RESTRICTION SYSTEM PROTEIN"/>
    <property type="match status" value="1"/>
</dbReference>
<dbReference type="EMBL" id="JAFLNC010000002">
    <property type="protein sequence ID" value="MBO0333493.1"/>
    <property type="molecule type" value="Genomic_DNA"/>
</dbReference>
<comment type="caution">
    <text evidence="3">The sequence shown here is derived from an EMBL/GenBank/DDBJ whole genome shotgun (WGS) entry which is preliminary data.</text>
</comment>
<organism evidence="3 4">
    <name type="scientific">Sneathiella sedimenti</name>
    <dbReference type="NCBI Taxonomy" id="2816034"/>
    <lineage>
        <taxon>Bacteria</taxon>
        <taxon>Pseudomonadati</taxon>
        <taxon>Pseudomonadota</taxon>
        <taxon>Alphaproteobacteria</taxon>
        <taxon>Sneathiellales</taxon>
        <taxon>Sneathiellaceae</taxon>
        <taxon>Sneathiella</taxon>
    </lineage>
</organism>
<dbReference type="InterPro" id="IPR011335">
    <property type="entry name" value="Restrct_endonuc-II-like"/>
</dbReference>
<dbReference type="Gene3D" id="3.40.1350.10">
    <property type="match status" value="1"/>
</dbReference>
<evidence type="ECO:0000313" key="4">
    <source>
        <dbReference type="Proteomes" id="UP000664761"/>
    </source>
</evidence>
<evidence type="ECO:0000256" key="1">
    <source>
        <dbReference type="SAM" id="Phobius"/>
    </source>
</evidence>
<proteinExistence type="predicted"/>
<dbReference type="SUPFAM" id="SSF52980">
    <property type="entry name" value="Restriction endonuclease-like"/>
    <property type="match status" value="1"/>
</dbReference>
<dbReference type="Pfam" id="PF04471">
    <property type="entry name" value="Mrr_cat"/>
    <property type="match status" value="1"/>
</dbReference>
<dbReference type="InterPro" id="IPR011856">
    <property type="entry name" value="tRNA_endonuc-like_dom_sf"/>
</dbReference>
<keyword evidence="1" id="KW-0472">Membrane</keyword>
<dbReference type="InterPro" id="IPR052906">
    <property type="entry name" value="Type_IV_Methyl-Rstrct_Enzyme"/>
</dbReference>
<dbReference type="InterPro" id="IPR007560">
    <property type="entry name" value="Restrct_endonuc_IV_Mrr"/>
</dbReference>
<protein>
    <submittedName>
        <fullName evidence="3">Restriction endonuclease</fullName>
    </submittedName>
</protein>
<keyword evidence="3" id="KW-0540">Nuclease</keyword>
<keyword evidence="1" id="KW-0812">Transmembrane</keyword>
<feature type="transmembrane region" description="Helical" evidence="1">
    <location>
        <begin position="158"/>
        <end position="177"/>
    </location>
</feature>
<feature type="domain" description="Restriction endonuclease type IV Mrr" evidence="2">
    <location>
        <begin position="222"/>
        <end position="324"/>
    </location>
</feature>
<dbReference type="Proteomes" id="UP000664761">
    <property type="component" value="Unassembled WGS sequence"/>
</dbReference>